<evidence type="ECO:0000313" key="1">
    <source>
        <dbReference type="EMBL" id="KAH9375008.1"/>
    </source>
</evidence>
<sequence length="77" mass="8804">MQSIVNNIASLVYGGGPPDDPSRFKLNRIMKQLSDVITTGPMFQFTPPSLRRLEYHLRCTRNSRLNTAMVDLEEFSM</sequence>
<comment type="caution">
    <text evidence="1">The sequence shown here is derived from an EMBL/GenBank/DDBJ whole genome shotgun (WGS) entry which is preliminary data.</text>
</comment>
<accession>A0A9J6GKL1</accession>
<proteinExistence type="predicted"/>
<gene>
    <name evidence="1" type="ORF">HPB48_023027</name>
</gene>
<keyword evidence="2" id="KW-1185">Reference proteome</keyword>
<protein>
    <submittedName>
        <fullName evidence="1">Uncharacterized protein</fullName>
    </submittedName>
</protein>
<dbReference type="AlphaFoldDB" id="A0A9J6GKL1"/>
<organism evidence="1 2">
    <name type="scientific">Haemaphysalis longicornis</name>
    <name type="common">Bush tick</name>
    <dbReference type="NCBI Taxonomy" id="44386"/>
    <lineage>
        <taxon>Eukaryota</taxon>
        <taxon>Metazoa</taxon>
        <taxon>Ecdysozoa</taxon>
        <taxon>Arthropoda</taxon>
        <taxon>Chelicerata</taxon>
        <taxon>Arachnida</taxon>
        <taxon>Acari</taxon>
        <taxon>Parasitiformes</taxon>
        <taxon>Ixodida</taxon>
        <taxon>Ixodoidea</taxon>
        <taxon>Ixodidae</taxon>
        <taxon>Haemaphysalinae</taxon>
        <taxon>Haemaphysalis</taxon>
    </lineage>
</organism>
<evidence type="ECO:0000313" key="2">
    <source>
        <dbReference type="Proteomes" id="UP000821853"/>
    </source>
</evidence>
<dbReference type="EMBL" id="JABSTR010000007">
    <property type="protein sequence ID" value="KAH9375008.1"/>
    <property type="molecule type" value="Genomic_DNA"/>
</dbReference>
<reference evidence="1 2" key="1">
    <citation type="journal article" date="2020" name="Cell">
        <title>Large-Scale Comparative Analyses of Tick Genomes Elucidate Their Genetic Diversity and Vector Capacities.</title>
        <authorList>
            <consortium name="Tick Genome and Microbiome Consortium (TIGMIC)"/>
            <person name="Jia N."/>
            <person name="Wang J."/>
            <person name="Shi W."/>
            <person name="Du L."/>
            <person name="Sun Y."/>
            <person name="Zhan W."/>
            <person name="Jiang J.F."/>
            <person name="Wang Q."/>
            <person name="Zhang B."/>
            <person name="Ji P."/>
            <person name="Bell-Sakyi L."/>
            <person name="Cui X.M."/>
            <person name="Yuan T.T."/>
            <person name="Jiang B.G."/>
            <person name="Yang W.F."/>
            <person name="Lam T.T."/>
            <person name="Chang Q.C."/>
            <person name="Ding S.J."/>
            <person name="Wang X.J."/>
            <person name="Zhu J.G."/>
            <person name="Ruan X.D."/>
            <person name="Zhao L."/>
            <person name="Wei J.T."/>
            <person name="Ye R.Z."/>
            <person name="Que T.C."/>
            <person name="Du C.H."/>
            <person name="Zhou Y.H."/>
            <person name="Cheng J.X."/>
            <person name="Dai P.F."/>
            <person name="Guo W.B."/>
            <person name="Han X.H."/>
            <person name="Huang E.J."/>
            <person name="Li L.F."/>
            <person name="Wei W."/>
            <person name="Gao Y.C."/>
            <person name="Liu J.Z."/>
            <person name="Shao H.Z."/>
            <person name="Wang X."/>
            <person name="Wang C.C."/>
            <person name="Yang T.C."/>
            <person name="Huo Q.B."/>
            <person name="Li W."/>
            <person name="Chen H.Y."/>
            <person name="Chen S.E."/>
            <person name="Zhou L.G."/>
            <person name="Ni X.B."/>
            <person name="Tian J.H."/>
            <person name="Sheng Y."/>
            <person name="Liu T."/>
            <person name="Pan Y.S."/>
            <person name="Xia L.Y."/>
            <person name="Li J."/>
            <person name="Zhao F."/>
            <person name="Cao W.C."/>
        </authorList>
    </citation>
    <scope>NUCLEOTIDE SEQUENCE [LARGE SCALE GENOMIC DNA]</scope>
    <source>
        <strain evidence="1">HaeL-2018</strain>
    </source>
</reference>
<dbReference type="VEuPathDB" id="VectorBase:HLOH_064673"/>
<name>A0A9J6GKL1_HAELO</name>
<dbReference type="Proteomes" id="UP000821853">
    <property type="component" value="Chromosome 5"/>
</dbReference>